<dbReference type="AlphaFoldDB" id="A0A143C868"/>
<accession>A0A143C868</accession>
<dbReference type="EMBL" id="CP015098">
    <property type="protein sequence ID" value="AMW13320.1"/>
    <property type="molecule type" value="Genomic_DNA"/>
</dbReference>
<dbReference type="KEGG" id="stsi:A4E84_29790"/>
<organism evidence="1 2">
    <name type="scientific">Streptomyces qaidamensis</name>
    <dbReference type="NCBI Taxonomy" id="1783515"/>
    <lineage>
        <taxon>Bacteria</taxon>
        <taxon>Bacillati</taxon>
        <taxon>Actinomycetota</taxon>
        <taxon>Actinomycetes</taxon>
        <taxon>Kitasatosporales</taxon>
        <taxon>Streptomycetaceae</taxon>
        <taxon>Streptomyces</taxon>
        <taxon>Streptomyces aurantiacus group</taxon>
    </lineage>
</organism>
<gene>
    <name evidence="1" type="ORF">A4E84_29790</name>
</gene>
<evidence type="ECO:0000313" key="2">
    <source>
        <dbReference type="Proteomes" id="UP000076096"/>
    </source>
</evidence>
<sequence length="125" mass="12760">MARTAVPISNLVGNGSLADPAGTTLDATNDHVISLSSVHAEELVIRVTNTHTSAHTVTLKAGGTNPPAWRGGQGDITASVAANTGVTWIGPVSSSRFQQAGSNLYVDIESGHTGTITAFKVPRGV</sequence>
<name>A0A143C868_9ACTN</name>
<dbReference type="STRING" id="1783515.A4E84_29790"/>
<protein>
    <submittedName>
        <fullName evidence="1">Uncharacterized protein</fullName>
    </submittedName>
</protein>
<evidence type="ECO:0000313" key="1">
    <source>
        <dbReference type="EMBL" id="AMW13320.1"/>
    </source>
</evidence>
<dbReference type="RefSeq" id="WP_062929488.1">
    <property type="nucleotide sequence ID" value="NZ_CP015098.1"/>
</dbReference>
<keyword evidence="2" id="KW-1185">Reference proteome</keyword>
<reference evidence="2" key="1">
    <citation type="submission" date="2016-04" db="EMBL/GenBank/DDBJ databases">
        <authorList>
            <person name="Zhang B."/>
        </authorList>
    </citation>
    <scope>NUCLEOTIDE SEQUENCE [LARGE SCALE GENOMIC DNA]</scope>
    <source>
        <strain evidence="2">S10</strain>
    </source>
</reference>
<proteinExistence type="predicted"/>
<dbReference type="Proteomes" id="UP000076096">
    <property type="component" value="Chromosome"/>
</dbReference>